<dbReference type="InterPro" id="IPR012932">
    <property type="entry name" value="VKOR"/>
</dbReference>
<feature type="transmembrane region" description="Helical" evidence="10">
    <location>
        <begin position="191"/>
        <end position="212"/>
    </location>
</feature>
<dbReference type="EMBL" id="SNWP01000010">
    <property type="protein sequence ID" value="TDO28571.1"/>
    <property type="molecule type" value="Genomic_DNA"/>
</dbReference>
<feature type="domain" description="Vitamin K epoxide reductase" evidence="11">
    <location>
        <begin position="81"/>
        <end position="208"/>
    </location>
</feature>
<proteinExistence type="inferred from homology"/>
<dbReference type="Gene3D" id="1.20.1440.130">
    <property type="entry name" value="VKOR domain"/>
    <property type="match status" value="1"/>
</dbReference>
<evidence type="ECO:0000256" key="10">
    <source>
        <dbReference type="SAM" id="Phobius"/>
    </source>
</evidence>
<keyword evidence="7 10" id="KW-0472">Membrane</keyword>
<keyword evidence="8" id="KW-1015">Disulfide bond</keyword>
<dbReference type="SUPFAM" id="SSF52833">
    <property type="entry name" value="Thioredoxin-like"/>
    <property type="match status" value="1"/>
</dbReference>
<dbReference type="OrthoDB" id="1100563at2"/>
<evidence type="ECO:0000256" key="9">
    <source>
        <dbReference type="ARBA" id="ARBA00023284"/>
    </source>
</evidence>
<evidence type="ECO:0000256" key="1">
    <source>
        <dbReference type="ARBA" id="ARBA00004141"/>
    </source>
</evidence>
<keyword evidence="4" id="KW-0874">Quinone</keyword>
<keyword evidence="9" id="KW-0676">Redox-active center</keyword>
<evidence type="ECO:0000313" key="13">
    <source>
        <dbReference type="EMBL" id="TDO28571.1"/>
    </source>
</evidence>
<dbReference type="CDD" id="cd12921">
    <property type="entry name" value="VKOR_4"/>
    <property type="match status" value="1"/>
</dbReference>
<feature type="domain" description="Thioredoxin-like fold" evidence="12">
    <location>
        <begin position="290"/>
        <end position="438"/>
    </location>
</feature>
<sequence length="459" mass="53358">MKAMIFFVVNSKEEFLNSGLIFHNWKGIFLSIKEEQLFSKIKQLSNNKTILNKSSFIIIIALVSLILFFYQNKSLNFSSLFIISLNFLGIFFSISLILAKKGYPTNFIQKFCNTRDNQNCAQVFNSKVFPFYDYIDLAEIALIYFISTSVAFLFYTGINPDAKFFLLTPIIASSLLLLPITIFIQWKVIKAWCKICLMISTSLLIQAFFLLFELETINISQYNFLKIYGNFSILFLLIAAIWLSIRSFIKYYFKYEWLEVEYEKFKKNPVVFHGVMMQQPFFGTPDTNAAIQLGNPNAKIRLQIISGPTCVPCAVTHETLKSLLKVYNEEISFEIFFIVDSFSGDNENFISAINLLSLANHSSFEKKEILDEWYQLKNINLFREKYLSEQSFEMAAEEFKPELIKVFEWCEMHKIDKTPTILINGALYSEYYSSDDLYIIIPMLIENLSLNDIRKTSLV</sequence>
<dbReference type="GO" id="GO:0016020">
    <property type="term" value="C:membrane"/>
    <property type="evidence" value="ECO:0007669"/>
    <property type="project" value="UniProtKB-SubCell"/>
</dbReference>
<feature type="transmembrane region" description="Helical" evidence="10">
    <location>
        <begin position="137"/>
        <end position="158"/>
    </location>
</feature>
<evidence type="ECO:0000256" key="3">
    <source>
        <dbReference type="ARBA" id="ARBA00022692"/>
    </source>
</evidence>
<evidence type="ECO:0000256" key="6">
    <source>
        <dbReference type="ARBA" id="ARBA00023002"/>
    </source>
</evidence>
<keyword evidence="6" id="KW-0560">Oxidoreductase</keyword>
<keyword evidence="14" id="KW-1185">Reference proteome</keyword>
<comment type="caution">
    <text evidence="13">The sequence shown here is derived from an EMBL/GenBank/DDBJ whole genome shotgun (WGS) entry which is preliminary data.</text>
</comment>
<evidence type="ECO:0000256" key="7">
    <source>
        <dbReference type="ARBA" id="ARBA00023136"/>
    </source>
</evidence>
<dbReference type="RefSeq" id="WP_133473190.1">
    <property type="nucleotide sequence ID" value="NZ_SNWP01000010.1"/>
</dbReference>
<evidence type="ECO:0000259" key="11">
    <source>
        <dbReference type="Pfam" id="PF07884"/>
    </source>
</evidence>
<gene>
    <name evidence="13" type="ORF">BC659_0647</name>
</gene>
<dbReference type="Pfam" id="PF13462">
    <property type="entry name" value="Thioredoxin_4"/>
    <property type="match status" value="1"/>
</dbReference>
<dbReference type="GO" id="GO:0016491">
    <property type="term" value="F:oxidoreductase activity"/>
    <property type="evidence" value="ECO:0007669"/>
    <property type="project" value="UniProtKB-KW"/>
</dbReference>
<evidence type="ECO:0000313" key="14">
    <source>
        <dbReference type="Proteomes" id="UP000295741"/>
    </source>
</evidence>
<feature type="transmembrane region" description="Helical" evidence="10">
    <location>
        <begin position="50"/>
        <end position="71"/>
    </location>
</feature>
<organism evidence="13 14">
    <name type="scientific">Sediminibacterium goheungense</name>
    <dbReference type="NCBI Taxonomy" id="1086393"/>
    <lineage>
        <taxon>Bacteria</taxon>
        <taxon>Pseudomonadati</taxon>
        <taxon>Bacteroidota</taxon>
        <taxon>Chitinophagia</taxon>
        <taxon>Chitinophagales</taxon>
        <taxon>Chitinophagaceae</taxon>
        <taxon>Sediminibacterium</taxon>
    </lineage>
</organism>
<dbReference type="InterPro" id="IPR012336">
    <property type="entry name" value="Thioredoxin-like_fold"/>
</dbReference>
<protein>
    <submittedName>
        <fullName evidence="13">Vitamin K epoxide reductase family protein</fullName>
    </submittedName>
</protein>
<accession>A0A4R6J1F3</accession>
<feature type="transmembrane region" description="Helical" evidence="10">
    <location>
        <begin position="224"/>
        <end position="245"/>
    </location>
</feature>
<comment type="subcellular location">
    <subcellularLocation>
        <location evidence="1">Membrane</location>
        <topology evidence="1">Multi-pass membrane protein</topology>
    </subcellularLocation>
</comment>
<evidence type="ECO:0000256" key="5">
    <source>
        <dbReference type="ARBA" id="ARBA00022989"/>
    </source>
</evidence>
<dbReference type="AlphaFoldDB" id="A0A4R6J1F3"/>
<dbReference type="GO" id="GO:0048038">
    <property type="term" value="F:quinone binding"/>
    <property type="evidence" value="ECO:0007669"/>
    <property type="project" value="UniProtKB-KW"/>
</dbReference>
<comment type="similarity">
    <text evidence="2">Belongs to the VKOR family.</text>
</comment>
<dbReference type="InterPro" id="IPR038354">
    <property type="entry name" value="VKOR_sf"/>
</dbReference>
<evidence type="ECO:0000259" key="12">
    <source>
        <dbReference type="Pfam" id="PF13462"/>
    </source>
</evidence>
<evidence type="ECO:0000256" key="8">
    <source>
        <dbReference type="ARBA" id="ARBA00023157"/>
    </source>
</evidence>
<evidence type="ECO:0000256" key="2">
    <source>
        <dbReference type="ARBA" id="ARBA00006214"/>
    </source>
</evidence>
<reference evidence="13 14" key="1">
    <citation type="submission" date="2019-03" db="EMBL/GenBank/DDBJ databases">
        <title>Genomic Encyclopedia of Archaeal and Bacterial Type Strains, Phase II (KMG-II): from individual species to whole genera.</title>
        <authorList>
            <person name="Goeker M."/>
        </authorList>
    </citation>
    <scope>NUCLEOTIDE SEQUENCE [LARGE SCALE GENOMIC DNA]</scope>
    <source>
        <strain evidence="13 14">DSM 28323</strain>
    </source>
</reference>
<name>A0A4R6J1F3_9BACT</name>
<keyword evidence="5 10" id="KW-1133">Transmembrane helix</keyword>
<dbReference type="Gene3D" id="3.40.30.10">
    <property type="entry name" value="Glutaredoxin"/>
    <property type="match status" value="1"/>
</dbReference>
<evidence type="ECO:0000256" key="4">
    <source>
        <dbReference type="ARBA" id="ARBA00022719"/>
    </source>
</evidence>
<feature type="transmembrane region" description="Helical" evidence="10">
    <location>
        <begin position="164"/>
        <end position="184"/>
    </location>
</feature>
<keyword evidence="3 10" id="KW-0812">Transmembrane</keyword>
<dbReference type="Proteomes" id="UP000295741">
    <property type="component" value="Unassembled WGS sequence"/>
</dbReference>
<dbReference type="Pfam" id="PF07884">
    <property type="entry name" value="VKOR"/>
    <property type="match status" value="1"/>
</dbReference>
<dbReference type="InterPro" id="IPR036249">
    <property type="entry name" value="Thioredoxin-like_sf"/>
</dbReference>
<feature type="transmembrane region" description="Helical" evidence="10">
    <location>
        <begin position="77"/>
        <end position="99"/>
    </location>
</feature>